<evidence type="ECO:0000313" key="2">
    <source>
        <dbReference type="Proteomes" id="UP000743370"/>
    </source>
</evidence>
<reference evidence="1 2" key="1">
    <citation type="submission" date="2020-05" db="EMBL/GenBank/DDBJ databases">
        <title>Vigna angularis (adzuki bean) Var. LongXiaoDou No. 4 denovo assembly.</title>
        <authorList>
            <person name="Xiang H."/>
        </authorList>
    </citation>
    <scope>NUCLEOTIDE SEQUENCE [LARGE SCALE GENOMIC DNA]</scope>
    <source>
        <tissue evidence="1">Leaf</tissue>
    </source>
</reference>
<dbReference type="AlphaFoldDB" id="A0A8T0JM34"/>
<sequence length="350" mass="38999">MHLPPLLHLFPSFLPAAPSIFPSFHHLFFIPPSFLLSISYLHFLSIISPRQQDTKNTSIFFHFLPWATKASISSLLTRGEEHSFILRPATSTWNALEIQNDRSSHLSKLQLRNKTSKISLNRRKTALINDRYSILVSCRCNYTASRLFFKQPTNWRPRGSRDIMISIVADTSRQSPSACEKTCQPPVQILTLQASNLTSEDLTLTVVAPASFTSTAFLNSLTNPRSPFIGFLDFSGRVNDDRGIGATQGQSFTSVVKDNEKQSYDDNAQVASTSDEVIPSANPSCTHLWFHSRVPLGCVPSRSNATIKLQLLPLTDGIIVLDTLQIDVEEKGVTYIPERSLKIFATSSVS</sequence>
<dbReference type="PANTHER" id="PTHR36034:SF2">
    <property type="entry name" value="EXPRESSED PROTEIN"/>
    <property type="match status" value="1"/>
</dbReference>
<accession>A0A8T0JM34</accession>
<gene>
    <name evidence="1" type="ORF">HKW66_Vig0173430</name>
</gene>
<proteinExistence type="predicted"/>
<dbReference type="EMBL" id="JABFOF010000010">
    <property type="protein sequence ID" value="KAG2376770.1"/>
    <property type="molecule type" value="Genomic_DNA"/>
</dbReference>
<name>A0A8T0JM34_PHAAN</name>
<organism evidence="1 2">
    <name type="scientific">Phaseolus angularis</name>
    <name type="common">Azuki bean</name>
    <name type="synonym">Vigna angularis</name>
    <dbReference type="NCBI Taxonomy" id="3914"/>
    <lineage>
        <taxon>Eukaryota</taxon>
        <taxon>Viridiplantae</taxon>
        <taxon>Streptophyta</taxon>
        <taxon>Embryophyta</taxon>
        <taxon>Tracheophyta</taxon>
        <taxon>Spermatophyta</taxon>
        <taxon>Magnoliopsida</taxon>
        <taxon>eudicotyledons</taxon>
        <taxon>Gunneridae</taxon>
        <taxon>Pentapetalae</taxon>
        <taxon>rosids</taxon>
        <taxon>fabids</taxon>
        <taxon>Fabales</taxon>
        <taxon>Fabaceae</taxon>
        <taxon>Papilionoideae</taxon>
        <taxon>50 kb inversion clade</taxon>
        <taxon>NPAAA clade</taxon>
        <taxon>indigoferoid/millettioid clade</taxon>
        <taxon>Phaseoleae</taxon>
        <taxon>Vigna</taxon>
    </lineage>
</organism>
<dbReference type="PANTHER" id="PTHR36034">
    <property type="entry name" value="EXPRESSED PROTEIN"/>
    <property type="match status" value="1"/>
</dbReference>
<evidence type="ECO:0000313" key="1">
    <source>
        <dbReference type="EMBL" id="KAG2376770.1"/>
    </source>
</evidence>
<comment type="caution">
    <text evidence="1">The sequence shown here is derived from an EMBL/GenBank/DDBJ whole genome shotgun (WGS) entry which is preliminary data.</text>
</comment>
<dbReference type="Proteomes" id="UP000743370">
    <property type="component" value="Unassembled WGS sequence"/>
</dbReference>
<protein>
    <submittedName>
        <fullName evidence="1">Uncharacterized protein</fullName>
    </submittedName>
</protein>